<evidence type="ECO:0000256" key="1">
    <source>
        <dbReference type="ARBA" id="ARBA00004141"/>
    </source>
</evidence>
<feature type="transmembrane region" description="Helical" evidence="5">
    <location>
        <begin position="217"/>
        <end position="240"/>
    </location>
</feature>
<accession>A0AAI8AND4</accession>
<dbReference type="KEGG" id="mhs:MOS_692"/>
<feature type="transmembrane region" description="Helical" evidence="5">
    <location>
        <begin position="252"/>
        <end position="273"/>
    </location>
</feature>
<feature type="transmembrane region" description="Helical" evidence="5">
    <location>
        <begin position="19"/>
        <end position="37"/>
    </location>
</feature>
<dbReference type="PANTHER" id="PTHR11040">
    <property type="entry name" value="ZINC/IRON TRANSPORTER"/>
    <property type="match status" value="1"/>
</dbReference>
<organism evidence="6 7">
    <name type="scientific">Mesomycoplasma hyorhinis SK76</name>
    <dbReference type="NCBI Taxonomy" id="1118964"/>
    <lineage>
        <taxon>Bacteria</taxon>
        <taxon>Bacillati</taxon>
        <taxon>Mycoplasmatota</taxon>
        <taxon>Mycoplasmoidales</taxon>
        <taxon>Metamycoplasmataceae</taxon>
        <taxon>Mesomycoplasma</taxon>
    </lineage>
</organism>
<keyword evidence="4 5" id="KW-0472">Membrane</keyword>
<evidence type="ECO:0000313" key="7">
    <source>
        <dbReference type="Proteomes" id="UP000009399"/>
    </source>
</evidence>
<dbReference type="InterPro" id="IPR003689">
    <property type="entry name" value="ZIP"/>
</dbReference>
<evidence type="ECO:0000256" key="5">
    <source>
        <dbReference type="SAM" id="Phobius"/>
    </source>
</evidence>
<keyword evidence="3 5" id="KW-1133">Transmembrane helix</keyword>
<reference evidence="6 7" key="1">
    <citation type="journal article" date="2013" name="Genome Announc.">
        <title>Complete Genome Sequence of Mycoplasma hyorhinis Strain SK76.</title>
        <authorList>
            <person name="Goodison S."/>
            <person name="Urquidi V."/>
            <person name="Kumar D."/>
            <person name="Reyes L."/>
            <person name="Rosser C.J."/>
        </authorList>
    </citation>
    <scope>NUCLEOTIDE SEQUENCE [LARGE SCALE GENOMIC DNA]</scope>
    <source>
        <strain evidence="6 7">SK76</strain>
    </source>
</reference>
<evidence type="ECO:0000256" key="3">
    <source>
        <dbReference type="ARBA" id="ARBA00022989"/>
    </source>
</evidence>
<dbReference type="GO" id="GO:0005385">
    <property type="term" value="F:zinc ion transmembrane transporter activity"/>
    <property type="evidence" value="ECO:0007669"/>
    <property type="project" value="TreeGrafter"/>
</dbReference>
<dbReference type="Pfam" id="PF02535">
    <property type="entry name" value="Zip"/>
    <property type="match status" value="1"/>
</dbReference>
<comment type="subcellular location">
    <subcellularLocation>
        <location evidence="1">Membrane</location>
        <topology evidence="1">Multi-pass membrane protein</topology>
    </subcellularLocation>
</comment>
<name>A0AAI8AND4_MESHY</name>
<dbReference type="GeneID" id="93248777"/>
<dbReference type="AlphaFoldDB" id="A0AAI8AND4"/>
<feature type="transmembrane region" description="Helical" evidence="5">
    <location>
        <begin position="66"/>
        <end position="90"/>
    </location>
</feature>
<keyword evidence="2 5" id="KW-0812">Transmembrane</keyword>
<dbReference type="RefSeq" id="WP_015084292.1">
    <property type="nucleotide sequence ID" value="NC_019552.1"/>
</dbReference>
<proteinExistence type="predicted"/>
<feature type="transmembrane region" description="Helical" evidence="5">
    <location>
        <begin position="122"/>
        <end position="144"/>
    </location>
</feature>
<evidence type="ECO:0000256" key="2">
    <source>
        <dbReference type="ARBA" id="ARBA00022692"/>
    </source>
</evidence>
<evidence type="ECO:0000256" key="4">
    <source>
        <dbReference type="ARBA" id="ARBA00023136"/>
    </source>
</evidence>
<dbReference type="EMBL" id="CP003914">
    <property type="protein sequence ID" value="AFX74595.1"/>
    <property type="molecule type" value="Genomic_DNA"/>
</dbReference>
<feature type="transmembrane region" description="Helical" evidence="5">
    <location>
        <begin position="187"/>
        <end position="211"/>
    </location>
</feature>
<evidence type="ECO:0000313" key="6">
    <source>
        <dbReference type="EMBL" id="AFX74595.1"/>
    </source>
</evidence>
<protein>
    <submittedName>
        <fullName evidence="6">Uncharacterized protein</fullName>
    </submittedName>
</protein>
<feature type="transmembrane region" description="Helical" evidence="5">
    <location>
        <begin position="156"/>
        <end position="175"/>
    </location>
</feature>
<sequence length="293" mass="33063">MILIIAVVKPRIKKITNTYLYSLSAGLLLIVATAGLLREAYENAEKFTFQQAIQTGKLFWAENSQFWVALLVGSGAILGVFTIFIVRFFFVKKFNNETHSNHKEHNHDDHIINFKDIDNPKAAWLAIILLLSHRTIDGFILGSIVSKISIGQKLNYGLIITFVAHILIEILIIYYRQIQYGEKVWKAVVYNLLTTVLLIPIITIGAFINRFLEQAGWILPIVNASGGAILSFVVIVELVPEFIHLRSGAKKQWYFTLIWFVCGIIIASILLSFHAHSTDLPNSDFNAPIKLPT</sequence>
<dbReference type="Proteomes" id="UP000009399">
    <property type="component" value="Chromosome"/>
</dbReference>
<dbReference type="GO" id="GO:0016020">
    <property type="term" value="C:membrane"/>
    <property type="evidence" value="ECO:0007669"/>
    <property type="project" value="UniProtKB-SubCell"/>
</dbReference>
<dbReference type="PANTHER" id="PTHR11040:SF44">
    <property type="entry name" value="PROTEIN ZNTC-RELATED"/>
    <property type="match status" value="1"/>
</dbReference>
<gene>
    <name evidence="6" type="ORF">MOS_692</name>
</gene>